<dbReference type="AlphaFoldDB" id="A0A396S8L6"/>
<dbReference type="SMART" id="SM00849">
    <property type="entry name" value="Lactamase_B"/>
    <property type="match status" value="1"/>
</dbReference>
<dbReference type="PANTHER" id="PTHR30619:SF7">
    <property type="entry name" value="BETA-LACTAMASE DOMAIN PROTEIN"/>
    <property type="match status" value="1"/>
</dbReference>
<dbReference type="PANTHER" id="PTHR30619">
    <property type="entry name" value="DNA INTERNALIZATION/COMPETENCE PROTEIN COMEC/REC2"/>
    <property type="match status" value="1"/>
</dbReference>
<dbReference type="OrthoDB" id="9761531at2"/>
<accession>A0A396S8L6</accession>
<gene>
    <name evidence="2" type="ORF">D1B33_09350</name>
</gene>
<dbReference type="PROSITE" id="PS51841">
    <property type="entry name" value="LTD"/>
    <property type="match status" value="1"/>
</dbReference>
<evidence type="ECO:0000313" key="2">
    <source>
        <dbReference type="EMBL" id="RHW36847.1"/>
    </source>
</evidence>
<comment type="caution">
    <text evidence="2">The sequence shown here is derived from an EMBL/GenBank/DDBJ whole genome shotgun (WGS) entry which is preliminary data.</text>
</comment>
<dbReference type="Proteomes" id="UP000265692">
    <property type="component" value="Unassembled WGS sequence"/>
</dbReference>
<name>A0A396S8L6_9BACL</name>
<dbReference type="Pfam" id="PF00932">
    <property type="entry name" value="LTD"/>
    <property type="match status" value="1"/>
</dbReference>
<dbReference type="EMBL" id="QWEI01000004">
    <property type="protein sequence ID" value="RHW36847.1"/>
    <property type="molecule type" value="Genomic_DNA"/>
</dbReference>
<dbReference type="SUPFAM" id="SSF74853">
    <property type="entry name" value="Lamin A/C globular tail domain"/>
    <property type="match status" value="1"/>
</dbReference>
<dbReference type="Gene3D" id="2.60.40.1260">
    <property type="entry name" value="Lamin Tail domain"/>
    <property type="match status" value="1"/>
</dbReference>
<evidence type="ECO:0000313" key="3">
    <source>
        <dbReference type="Proteomes" id="UP000265692"/>
    </source>
</evidence>
<dbReference type="InterPro" id="IPR036415">
    <property type="entry name" value="Lamin_tail_dom_sf"/>
</dbReference>
<sequence length="383" mass="41910">MGTGGPSPSGELLRVHFIDVGQGDSILIESPNKHYMLIDGGTKSAGKEVVEYLRDQEIRKLDYVVATHPDADHIGGLIPVLNSISIKKFIDSGKVHTSETYEEMLTLIQSKNIPFEVAHRNDNFLLDDNIKISVLHADEEAIDNNEASIVLKVVYDEVSFLLTADAGVEVEKKMMESMDVRATILKAGHHGSNTSSSLPFVQAVKPEATILSYGQDNTYGHPHYEVIQNLQHVGSKMYGTAESGTIVVATDGKQYEVLANEWTGIGGRSSIAPPERKASKVKSKRESSIIIESVELEDEVVAITNNGEQAISMNGWQLLSVEGNQLFNFPDISIAAGDTLYITSGPHAKEGKDYIKWTGRQVWLNDGDTAQLINPKGEVVNEH</sequence>
<dbReference type="InterPro" id="IPR036866">
    <property type="entry name" value="RibonucZ/Hydroxyglut_hydro"/>
</dbReference>
<dbReference type="Gene3D" id="3.60.15.10">
    <property type="entry name" value="Ribonuclease Z/Hydroxyacylglutathione hydrolase-like"/>
    <property type="match status" value="1"/>
</dbReference>
<proteinExistence type="predicted"/>
<reference evidence="2 3" key="1">
    <citation type="submission" date="2018-08" db="EMBL/GenBank/DDBJ databases">
        <title>Lysinibacillus sp. YLB-03 draft genome sequence.</title>
        <authorList>
            <person name="Yu L."/>
        </authorList>
    </citation>
    <scope>NUCLEOTIDE SEQUENCE [LARGE SCALE GENOMIC DNA]</scope>
    <source>
        <strain evidence="2 3">YLB-03</strain>
    </source>
</reference>
<organism evidence="2 3">
    <name type="scientific">Ureibacillus yapensis</name>
    <dbReference type="NCBI Taxonomy" id="2304605"/>
    <lineage>
        <taxon>Bacteria</taxon>
        <taxon>Bacillati</taxon>
        <taxon>Bacillota</taxon>
        <taxon>Bacilli</taxon>
        <taxon>Bacillales</taxon>
        <taxon>Caryophanaceae</taxon>
        <taxon>Ureibacillus</taxon>
    </lineage>
</organism>
<dbReference type="InterPro" id="IPR001322">
    <property type="entry name" value="Lamin_tail_dom"/>
</dbReference>
<dbReference type="InterPro" id="IPR035681">
    <property type="entry name" value="ComA-like_MBL"/>
</dbReference>
<dbReference type="SUPFAM" id="SSF56281">
    <property type="entry name" value="Metallo-hydrolase/oxidoreductase"/>
    <property type="match status" value="1"/>
</dbReference>
<dbReference type="InterPro" id="IPR001279">
    <property type="entry name" value="Metallo-B-lactamas"/>
</dbReference>
<dbReference type="InterPro" id="IPR052159">
    <property type="entry name" value="Competence_DNA_uptake"/>
</dbReference>
<feature type="domain" description="LTD" evidence="1">
    <location>
        <begin position="279"/>
        <end position="383"/>
    </location>
</feature>
<evidence type="ECO:0000259" key="1">
    <source>
        <dbReference type="PROSITE" id="PS51841"/>
    </source>
</evidence>
<keyword evidence="3" id="KW-1185">Reference proteome</keyword>
<dbReference type="GO" id="GO:0016787">
    <property type="term" value="F:hydrolase activity"/>
    <property type="evidence" value="ECO:0007669"/>
    <property type="project" value="UniProtKB-KW"/>
</dbReference>
<keyword evidence="2" id="KW-0378">Hydrolase</keyword>
<dbReference type="CDD" id="cd07731">
    <property type="entry name" value="ComA-like_MBL-fold"/>
    <property type="match status" value="1"/>
</dbReference>
<protein>
    <submittedName>
        <fullName evidence="2">MBL fold metallo-hydrolase</fullName>
    </submittedName>
</protein>
<dbReference type="Pfam" id="PF00753">
    <property type="entry name" value="Lactamase_B"/>
    <property type="match status" value="1"/>
</dbReference>